<sequence length="58" mass="6779">MARKKYAKAKSIFETKMELDGTTAQNNPVKNIKMSKKKFKEYIDGLGTREVKFIHKEE</sequence>
<gene>
    <name evidence="1" type="ORF">NSA58_06445</name>
</gene>
<dbReference type="Proteomes" id="UP001140817">
    <property type="component" value="Unassembled WGS sequence"/>
</dbReference>
<dbReference type="AlphaFoldDB" id="A0A9X2S3G2"/>
<keyword evidence="2" id="KW-1185">Reference proteome</keyword>
<proteinExistence type="predicted"/>
<evidence type="ECO:0000313" key="2">
    <source>
        <dbReference type="Proteomes" id="UP001140817"/>
    </source>
</evidence>
<reference evidence="1" key="1">
    <citation type="submission" date="2022-07" db="EMBL/GenBank/DDBJ databases">
        <title>Enhanced cultured diversity of the mouse gut microbiota enables custom-made synthetic communities.</title>
        <authorList>
            <person name="Afrizal A."/>
        </authorList>
    </citation>
    <scope>NUCLEOTIDE SEQUENCE</scope>
    <source>
        <strain evidence="1">DSM 29186</strain>
    </source>
</reference>
<dbReference type="EMBL" id="JANKBY010000055">
    <property type="protein sequence ID" value="MCR1822421.1"/>
    <property type="molecule type" value="Genomic_DNA"/>
</dbReference>
<protein>
    <submittedName>
        <fullName evidence="1">Uncharacterized protein</fullName>
    </submittedName>
</protein>
<accession>A0A9X2S3G2</accession>
<organism evidence="1 2">
    <name type="scientific">Terrisporobacter muris</name>
    <dbReference type="NCBI Taxonomy" id="2963284"/>
    <lineage>
        <taxon>Bacteria</taxon>
        <taxon>Bacillati</taxon>
        <taxon>Bacillota</taxon>
        <taxon>Clostridia</taxon>
        <taxon>Peptostreptococcales</taxon>
        <taxon>Peptostreptococcaceae</taxon>
        <taxon>Terrisporobacter</taxon>
    </lineage>
</organism>
<evidence type="ECO:0000313" key="1">
    <source>
        <dbReference type="EMBL" id="MCR1822421.1"/>
    </source>
</evidence>
<name>A0A9X2S3G2_9FIRM</name>
<comment type="caution">
    <text evidence="1">The sequence shown here is derived from an EMBL/GenBank/DDBJ whole genome shotgun (WGS) entry which is preliminary data.</text>
</comment>
<dbReference type="RefSeq" id="WP_257560278.1">
    <property type="nucleotide sequence ID" value="NZ_JANKBY010000055.1"/>
</dbReference>